<dbReference type="PANTHER" id="PTHR32044:SF80">
    <property type="entry name" value="XYLOGLUCAN GLYCOSYLTRANSFERASE 2-RELATED"/>
    <property type="match status" value="1"/>
</dbReference>
<comment type="subcellular location">
    <subcellularLocation>
        <location evidence="1">Golgi apparatus membrane</location>
        <topology evidence="1">Multi-pass membrane protein</topology>
    </subcellularLocation>
</comment>
<keyword evidence="11" id="KW-1185">Reference proteome</keyword>
<keyword evidence="10" id="KW-0418">Kinase</keyword>
<dbReference type="InterPro" id="IPR029044">
    <property type="entry name" value="Nucleotide-diphossugar_trans"/>
</dbReference>
<feature type="transmembrane region" description="Helical" evidence="9">
    <location>
        <begin position="443"/>
        <end position="463"/>
    </location>
</feature>
<dbReference type="PANTHER" id="PTHR32044">
    <property type="entry name" value="GLUCOMANNAN 4-BETA-MANNOSYLTRANSFERASE 9"/>
    <property type="match status" value="1"/>
</dbReference>
<dbReference type="OrthoDB" id="9806824at2"/>
<reference evidence="10 11" key="1">
    <citation type="submission" date="2015-11" db="EMBL/GenBank/DDBJ databases">
        <title>Solirubrum puertoriconensis gen. nov. an environmental bacteria isolated in Puerto Rico.</title>
        <authorList>
            <person name="Cuebas-Irizarry M.F."/>
            <person name="Montalvo-Rodriguez R."/>
        </authorList>
    </citation>
    <scope>NUCLEOTIDE SEQUENCE [LARGE SCALE GENOMIC DNA]</scope>
    <source>
        <strain evidence="10 11">MC1A</strain>
    </source>
</reference>
<evidence type="ECO:0000256" key="7">
    <source>
        <dbReference type="ARBA" id="ARBA00023136"/>
    </source>
</evidence>
<evidence type="ECO:0000256" key="5">
    <source>
        <dbReference type="ARBA" id="ARBA00022989"/>
    </source>
</evidence>
<evidence type="ECO:0000256" key="4">
    <source>
        <dbReference type="ARBA" id="ARBA00022692"/>
    </source>
</evidence>
<keyword evidence="4 9" id="KW-0812">Transmembrane</keyword>
<evidence type="ECO:0000256" key="3">
    <source>
        <dbReference type="ARBA" id="ARBA00022679"/>
    </source>
</evidence>
<evidence type="ECO:0000256" key="8">
    <source>
        <dbReference type="ARBA" id="ARBA00023316"/>
    </source>
</evidence>
<dbReference type="GO" id="GO:0071555">
    <property type="term" value="P:cell wall organization"/>
    <property type="evidence" value="ECO:0007669"/>
    <property type="project" value="UniProtKB-KW"/>
</dbReference>
<organism evidence="10 11">
    <name type="scientific">Solirubrum puertoriconensis</name>
    <dbReference type="NCBI Taxonomy" id="1751427"/>
    <lineage>
        <taxon>Bacteria</taxon>
        <taxon>Pseudomonadati</taxon>
        <taxon>Bacteroidota</taxon>
        <taxon>Cytophagia</taxon>
        <taxon>Cytophagales</taxon>
    </lineage>
</organism>
<evidence type="ECO:0000256" key="2">
    <source>
        <dbReference type="ARBA" id="ARBA00022676"/>
    </source>
</evidence>
<feature type="transmembrane region" description="Helical" evidence="9">
    <location>
        <begin position="348"/>
        <end position="367"/>
    </location>
</feature>
<evidence type="ECO:0000313" key="11">
    <source>
        <dbReference type="Proteomes" id="UP000054223"/>
    </source>
</evidence>
<dbReference type="FunFam" id="3.90.550.10:FF:000057">
    <property type="entry name" value="Glycosyltransferase-like protein, family 2"/>
    <property type="match status" value="1"/>
</dbReference>
<accession>A0A9X0HKG2</accession>
<keyword evidence="6" id="KW-0333">Golgi apparatus</keyword>
<name>A0A9X0HKG2_SOLP1</name>
<dbReference type="CDD" id="cd06437">
    <property type="entry name" value="CESA_CaSu_A2"/>
    <property type="match status" value="1"/>
</dbReference>
<feature type="transmembrane region" description="Helical" evidence="9">
    <location>
        <begin position="469"/>
        <end position="488"/>
    </location>
</feature>
<dbReference type="Proteomes" id="UP000054223">
    <property type="component" value="Unassembled WGS sequence"/>
</dbReference>
<dbReference type="RefSeq" id="WP_059071170.1">
    <property type="nucleotide sequence ID" value="NZ_LNAL01000007.1"/>
</dbReference>
<proteinExistence type="predicted"/>
<evidence type="ECO:0000256" key="9">
    <source>
        <dbReference type="SAM" id="Phobius"/>
    </source>
</evidence>
<dbReference type="Pfam" id="PF13641">
    <property type="entry name" value="Glyco_tranf_2_3"/>
    <property type="match status" value="1"/>
</dbReference>
<dbReference type="GO" id="GO:0016301">
    <property type="term" value="F:kinase activity"/>
    <property type="evidence" value="ECO:0007669"/>
    <property type="project" value="UniProtKB-KW"/>
</dbReference>
<keyword evidence="8" id="KW-0961">Cell wall biogenesis/degradation</keyword>
<dbReference type="AlphaFoldDB" id="A0A9X0HKG2"/>
<evidence type="ECO:0000256" key="1">
    <source>
        <dbReference type="ARBA" id="ARBA00004653"/>
    </source>
</evidence>
<feature type="transmembrane region" description="Helical" evidence="9">
    <location>
        <begin position="315"/>
        <end position="336"/>
    </location>
</feature>
<dbReference type="SUPFAM" id="SSF53448">
    <property type="entry name" value="Nucleotide-diphospho-sugar transferases"/>
    <property type="match status" value="1"/>
</dbReference>
<feature type="transmembrane region" description="Helical" evidence="9">
    <location>
        <begin position="387"/>
        <end position="407"/>
    </location>
</feature>
<keyword evidence="7 9" id="KW-0472">Membrane</keyword>
<evidence type="ECO:0000256" key="6">
    <source>
        <dbReference type="ARBA" id="ARBA00023034"/>
    </source>
</evidence>
<dbReference type="Gene3D" id="3.90.550.10">
    <property type="entry name" value="Spore Coat Polysaccharide Biosynthesis Protein SpsA, Chain A"/>
    <property type="match status" value="1"/>
</dbReference>
<comment type="caution">
    <text evidence="10">The sequence shown here is derived from an EMBL/GenBank/DDBJ whole genome shotgun (WGS) entry which is preliminary data.</text>
</comment>
<keyword evidence="2" id="KW-0328">Glycosyltransferase</keyword>
<gene>
    <name evidence="10" type="ORF">ASU33_14520</name>
</gene>
<sequence>MNGLEVAVLALYGLCLLLVFGFSLAQLALTLLARHALRQPEPAAPALPTSPDEWPRVTVQLPIYNEINVVERIIDAAAALQYPPARLQIQVLDDSTDESVALAAARVASYLSQGMCIEHVRRATRSGYKAGALAHGLQTATGELVAIFDADFVPPADFLLRTVPYFTDAQVGMVQTRWGHLNEEYSLLTELQAFGLNAHFLVEQTGRLAGHHFINFNGTGGIWRRSCIADAGGWQADTLTEDLDLSYRAQLRGWQFRYLPTVVAPAELPAEMPALRSQQYRWNKGAAENARKHLARVWQHPGLSIGTKLHATVHLLNSSVFVAVLLMALLSVPLLWVRARNPALQWPFWVAGFSVLSLLPLAGFYYVAWRHNGGRGTDLLFGPKFLLFLTVSMGLSWHNAWAVLAGWGGRRTPFVRTPKLGLVHRNNMARQRYLVRNSAAEPLVLEGLLAVYFGAGLALGIHYEIFGLMPFHLMLLVGYGAVVYYSVLHTCRS</sequence>
<evidence type="ECO:0000313" key="10">
    <source>
        <dbReference type="EMBL" id="KUG07547.1"/>
    </source>
</evidence>
<keyword evidence="5 9" id="KW-1133">Transmembrane helix</keyword>
<dbReference type="GO" id="GO:0016757">
    <property type="term" value="F:glycosyltransferase activity"/>
    <property type="evidence" value="ECO:0007669"/>
    <property type="project" value="UniProtKB-KW"/>
</dbReference>
<keyword evidence="3" id="KW-0808">Transferase</keyword>
<protein>
    <submittedName>
        <fullName evidence="10">Histidine kinase</fullName>
    </submittedName>
</protein>
<dbReference type="EMBL" id="LNAL01000007">
    <property type="protein sequence ID" value="KUG07547.1"/>
    <property type="molecule type" value="Genomic_DNA"/>
</dbReference>